<comment type="caution">
    <text evidence="1">The sequence shown here is derived from an EMBL/GenBank/DDBJ whole genome shotgun (WGS) entry which is preliminary data.</text>
</comment>
<proteinExistence type="predicted"/>
<evidence type="ECO:0000313" key="2">
    <source>
        <dbReference type="Proteomes" id="UP000321121"/>
    </source>
</evidence>
<dbReference type="Proteomes" id="UP000321121">
    <property type="component" value="Unassembled WGS sequence"/>
</dbReference>
<evidence type="ECO:0000313" key="1">
    <source>
        <dbReference type="EMBL" id="GEK72943.1"/>
    </source>
</evidence>
<reference evidence="1 2" key="1">
    <citation type="submission" date="2019-07" db="EMBL/GenBank/DDBJ databases">
        <title>Whole genome shotgun sequence of Halomonas halophila NBRC 102604.</title>
        <authorList>
            <person name="Hosoyama A."/>
            <person name="Uohara A."/>
            <person name="Ohji S."/>
            <person name="Ichikawa N."/>
        </authorList>
    </citation>
    <scope>NUCLEOTIDE SEQUENCE [LARGE SCALE GENOMIC DNA]</scope>
    <source>
        <strain evidence="1 2">NBRC 102604</strain>
    </source>
</reference>
<gene>
    <name evidence="1" type="ORF">HHA04nite_14870</name>
</gene>
<organism evidence="1 2">
    <name type="scientific">Halomonas halophila</name>
    <dbReference type="NCBI Taxonomy" id="29573"/>
    <lineage>
        <taxon>Bacteria</taxon>
        <taxon>Pseudomonadati</taxon>
        <taxon>Pseudomonadota</taxon>
        <taxon>Gammaproteobacteria</taxon>
        <taxon>Oceanospirillales</taxon>
        <taxon>Halomonadaceae</taxon>
        <taxon>Halomonas</taxon>
    </lineage>
</organism>
<sequence>MSMYRLGAYQCVAKAMGIETDAQMNTLVSETWSLVARHVEASEADPMAFITNPPKAESNTDAVAITVASTELGFIAQHVGHMVIPEGGKH</sequence>
<name>A0ABQ0U5D8_9GAMM</name>
<dbReference type="EMBL" id="BJUS01000013">
    <property type="protein sequence ID" value="GEK72943.1"/>
    <property type="molecule type" value="Genomic_DNA"/>
</dbReference>
<protein>
    <submittedName>
        <fullName evidence="1">Uncharacterized protein</fullName>
    </submittedName>
</protein>
<keyword evidence="2" id="KW-1185">Reference proteome</keyword>
<accession>A0ABQ0U5D8</accession>
<dbReference type="RefSeq" id="WP_146908638.1">
    <property type="nucleotide sequence ID" value="NZ_BJUS01000013.1"/>
</dbReference>